<gene>
    <name evidence="1" type="ORF">SAMN04488136_11648</name>
</gene>
<reference evidence="1 2" key="1">
    <citation type="submission" date="2016-10" db="EMBL/GenBank/DDBJ databases">
        <authorList>
            <person name="de Groot N.N."/>
        </authorList>
    </citation>
    <scope>NUCLEOTIDE SEQUENCE [LARGE SCALE GENOMIC DNA]</scope>
    <source>
        <strain evidence="1 2">CGMCC 1.10228</strain>
    </source>
</reference>
<organism evidence="1 2">
    <name type="scientific">Vibrio xiamenensis</name>
    <dbReference type="NCBI Taxonomy" id="861298"/>
    <lineage>
        <taxon>Bacteria</taxon>
        <taxon>Pseudomonadati</taxon>
        <taxon>Pseudomonadota</taxon>
        <taxon>Gammaproteobacteria</taxon>
        <taxon>Vibrionales</taxon>
        <taxon>Vibrionaceae</taxon>
        <taxon>Vibrio</taxon>
    </lineage>
</organism>
<evidence type="ECO:0000313" key="1">
    <source>
        <dbReference type="EMBL" id="SDH44370.1"/>
    </source>
</evidence>
<dbReference type="AlphaFoldDB" id="A0A1G8CHH0"/>
<accession>A0A1G8CHH0</accession>
<evidence type="ECO:0000313" key="2">
    <source>
        <dbReference type="Proteomes" id="UP000198854"/>
    </source>
</evidence>
<keyword evidence="2" id="KW-1185">Reference proteome</keyword>
<dbReference type="RefSeq" id="WP_093274980.1">
    <property type="nucleotide sequence ID" value="NZ_FNDD01000016.1"/>
</dbReference>
<sequence>MKLKGTELVNYLLACGWDSEPVCDEDLFSCHVFYLRDERNSTVQLFLIPMSEFREFNSHDELTMRMIKSALLKLIGSVERIQCISGDIAFKKVICGIVKSSTCYEAWIASHTENEQLHGVINIDAKNQIRFSIFKGEASVQTPDSVVAHCLMNQHLF</sequence>
<dbReference type="EMBL" id="FNDD01000016">
    <property type="protein sequence ID" value="SDH44370.1"/>
    <property type="molecule type" value="Genomic_DNA"/>
</dbReference>
<protein>
    <submittedName>
        <fullName evidence="1">Uncharacterized protein</fullName>
    </submittedName>
</protein>
<name>A0A1G8CHH0_9VIBR</name>
<proteinExistence type="predicted"/>
<dbReference type="Proteomes" id="UP000198854">
    <property type="component" value="Unassembled WGS sequence"/>
</dbReference>